<comment type="similarity">
    <text evidence="2">Belongs to the ribonuclease III family.</text>
</comment>
<dbReference type="Pfam" id="PF00035">
    <property type="entry name" value="dsrm"/>
    <property type="match status" value="1"/>
</dbReference>
<feature type="binding site" evidence="8">
    <location>
        <position position="128"/>
    </location>
    <ligand>
        <name>Mg(2+)</name>
        <dbReference type="ChEBI" id="CHEBI:18420"/>
    </ligand>
</feature>
<keyword evidence="8" id="KW-0460">Magnesium</keyword>
<keyword evidence="3 8" id="KW-0507">mRNA processing</keyword>
<sequence>MIVKDTVIRKKRLEVLQNNINYKFKNIQLLNTALTHSSYANENKMKNTDNNERLEFLGDTVLNLIVSQYLYKKYPNYPEGELTKLRATVVCESSLAFGARKIDLGEYLLLGKGEEATGGRSRESILGDAFEALTGAIYMDGGLEILNHLLLNIFEDDIVHAVAKGDLFIDYKTELQEKLQKKTKSKVEYIVEKEEGPDHNKVFYINVVVDDKIIGKGTGRSKKDAEQMAAKEALLIMGEKDD</sequence>
<dbReference type="SMART" id="SM00535">
    <property type="entry name" value="RIBOc"/>
    <property type="match status" value="1"/>
</dbReference>
<evidence type="ECO:0000256" key="8">
    <source>
        <dbReference type="HAMAP-Rule" id="MF_00104"/>
    </source>
</evidence>
<organism evidence="11 12">
    <name type="scientific">Tissierella simiarum</name>
    <dbReference type="NCBI Taxonomy" id="2841534"/>
    <lineage>
        <taxon>Bacteria</taxon>
        <taxon>Bacillati</taxon>
        <taxon>Bacillota</taxon>
        <taxon>Tissierellia</taxon>
        <taxon>Tissierellales</taxon>
        <taxon>Tissierellaceae</taxon>
        <taxon>Tissierella</taxon>
    </lineage>
</organism>
<comment type="cofactor">
    <cofactor evidence="8">
        <name>Mg(2+)</name>
        <dbReference type="ChEBI" id="CHEBI:18420"/>
    </cofactor>
</comment>
<dbReference type="PANTHER" id="PTHR11207:SF0">
    <property type="entry name" value="RIBONUCLEASE 3"/>
    <property type="match status" value="1"/>
</dbReference>
<dbReference type="PROSITE" id="PS50137">
    <property type="entry name" value="DS_RBD"/>
    <property type="match status" value="1"/>
</dbReference>
<protein>
    <recommendedName>
        <fullName evidence="8">Ribonuclease 3</fullName>
        <ecNumber evidence="8">3.1.26.3</ecNumber>
    </recommendedName>
    <alternativeName>
        <fullName evidence="8">Ribonuclease III</fullName>
        <shortName evidence="8">RNase III</shortName>
    </alternativeName>
</protein>
<comment type="subcellular location">
    <subcellularLocation>
        <location evidence="8">Cytoplasm</location>
    </subcellularLocation>
</comment>
<evidence type="ECO:0000256" key="7">
    <source>
        <dbReference type="ARBA" id="ARBA00022884"/>
    </source>
</evidence>
<feature type="active site" evidence="8">
    <location>
        <position position="131"/>
    </location>
</feature>
<keyword evidence="6 8" id="KW-0378">Hydrolase</keyword>
<dbReference type="PROSITE" id="PS50142">
    <property type="entry name" value="RNASE_3_2"/>
    <property type="match status" value="1"/>
</dbReference>
<comment type="subunit">
    <text evidence="8">Homodimer.</text>
</comment>
<dbReference type="Pfam" id="PF14622">
    <property type="entry name" value="Ribonucleas_3_3"/>
    <property type="match status" value="1"/>
</dbReference>
<evidence type="ECO:0000259" key="10">
    <source>
        <dbReference type="PROSITE" id="PS50142"/>
    </source>
</evidence>
<reference evidence="11 12" key="1">
    <citation type="submission" date="2021-06" db="EMBL/GenBank/DDBJ databases">
        <authorList>
            <person name="Sun Q."/>
            <person name="Li D."/>
        </authorList>
    </citation>
    <scope>NUCLEOTIDE SEQUENCE [LARGE SCALE GENOMIC DNA]</scope>
    <source>
        <strain evidence="11 12">MSJ-40</strain>
    </source>
</reference>
<keyword evidence="7 8" id="KW-0694">RNA-binding</keyword>
<evidence type="ECO:0000256" key="4">
    <source>
        <dbReference type="ARBA" id="ARBA00022722"/>
    </source>
</evidence>
<dbReference type="PANTHER" id="PTHR11207">
    <property type="entry name" value="RIBONUCLEASE III"/>
    <property type="match status" value="1"/>
</dbReference>
<gene>
    <name evidence="8 11" type="primary">rnc</name>
    <name evidence="11" type="ORF">KQI42_06945</name>
</gene>
<feature type="active site" evidence="8">
    <location>
        <position position="59"/>
    </location>
</feature>
<proteinExistence type="inferred from homology"/>
<dbReference type="InterPro" id="IPR000999">
    <property type="entry name" value="RNase_III_dom"/>
</dbReference>
<feature type="domain" description="RNase III" evidence="10">
    <location>
        <begin position="13"/>
        <end position="142"/>
    </location>
</feature>
<dbReference type="SMART" id="SM00358">
    <property type="entry name" value="DSRM"/>
    <property type="match status" value="1"/>
</dbReference>
<dbReference type="NCBIfam" id="TIGR02191">
    <property type="entry name" value="RNaseIII"/>
    <property type="match status" value="1"/>
</dbReference>
<dbReference type="GO" id="GO:0004525">
    <property type="term" value="F:ribonuclease III activity"/>
    <property type="evidence" value="ECO:0007669"/>
    <property type="project" value="UniProtKB-EC"/>
</dbReference>
<keyword evidence="8" id="KW-0479">Metal-binding</keyword>
<dbReference type="InterPro" id="IPR014720">
    <property type="entry name" value="dsRBD_dom"/>
</dbReference>
<dbReference type="EC" id="3.1.26.3" evidence="8"/>
<evidence type="ECO:0000256" key="3">
    <source>
        <dbReference type="ARBA" id="ARBA00022664"/>
    </source>
</evidence>
<feature type="domain" description="DRBM" evidence="9">
    <location>
        <begin position="170"/>
        <end position="239"/>
    </location>
</feature>
<evidence type="ECO:0000259" key="9">
    <source>
        <dbReference type="PROSITE" id="PS50137"/>
    </source>
</evidence>
<accession>A0ABS6E4A1</accession>
<keyword evidence="8" id="KW-0819">tRNA processing</keyword>
<evidence type="ECO:0000313" key="11">
    <source>
        <dbReference type="EMBL" id="MBU5437737.1"/>
    </source>
</evidence>
<dbReference type="InterPro" id="IPR011907">
    <property type="entry name" value="RNase_III"/>
</dbReference>
<dbReference type="EMBL" id="JAHLPM010000004">
    <property type="protein sequence ID" value="MBU5437737.1"/>
    <property type="molecule type" value="Genomic_DNA"/>
</dbReference>
<evidence type="ECO:0000256" key="6">
    <source>
        <dbReference type="ARBA" id="ARBA00022801"/>
    </source>
</evidence>
<keyword evidence="5 8" id="KW-0255">Endonuclease</keyword>
<keyword evidence="8" id="KW-0699">rRNA-binding</keyword>
<evidence type="ECO:0000256" key="5">
    <source>
        <dbReference type="ARBA" id="ARBA00022759"/>
    </source>
</evidence>
<comment type="caution">
    <text evidence="11">The sequence shown here is derived from an EMBL/GenBank/DDBJ whole genome shotgun (WGS) entry which is preliminary data.</text>
</comment>
<comment type="function">
    <text evidence="8">Digests double-stranded RNA. Involved in the processing of primary rRNA transcript to yield the immediate precursors to the large and small rRNAs (23S and 16S). Processes some mRNAs, and tRNAs when they are encoded in the rRNA operon. Processes pre-crRNA and tracrRNA of type II CRISPR loci if present in the organism.</text>
</comment>
<evidence type="ECO:0000256" key="2">
    <source>
        <dbReference type="ARBA" id="ARBA00010183"/>
    </source>
</evidence>
<dbReference type="Proteomes" id="UP000749471">
    <property type="component" value="Unassembled WGS sequence"/>
</dbReference>
<name>A0ABS6E4A1_9FIRM</name>
<evidence type="ECO:0000256" key="1">
    <source>
        <dbReference type="ARBA" id="ARBA00000109"/>
    </source>
</evidence>
<comment type="catalytic activity">
    <reaction evidence="1 8">
        <text>Endonucleolytic cleavage to 5'-phosphomonoester.</text>
        <dbReference type="EC" id="3.1.26.3"/>
    </reaction>
</comment>
<keyword evidence="4 8" id="KW-0540">Nuclease</keyword>
<evidence type="ECO:0000313" key="12">
    <source>
        <dbReference type="Proteomes" id="UP000749471"/>
    </source>
</evidence>
<dbReference type="CDD" id="cd10845">
    <property type="entry name" value="DSRM_RNAse_III_family"/>
    <property type="match status" value="1"/>
</dbReference>
<keyword evidence="8" id="KW-0963">Cytoplasm</keyword>
<dbReference type="CDD" id="cd00593">
    <property type="entry name" value="RIBOc"/>
    <property type="match status" value="1"/>
</dbReference>
<feature type="binding site" evidence="8">
    <location>
        <position position="55"/>
    </location>
    <ligand>
        <name>Mg(2+)</name>
        <dbReference type="ChEBI" id="CHEBI:18420"/>
    </ligand>
</feature>
<keyword evidence="8" id="KW-0698">rRNA processing</keyword>
<feature type="binding site" evidence="8">
    <location>
        <position position="131"/>
    </location>
    <ligand>
        <name>Mg(2+)</name>
        <dbReference type="ChEBI" id="CHEBI:18420"/>
    </ligand>
</feature>
<keyword evidence="12" id="KW-1185">Reference proteome</keyword>
<dbReference type="HAMAP" id="MF_00104">
    <property type="entry name" value="RNase_III"/>
    <property type="match status" value="1"/>
</dbReference>